<dbReference type="InterPro" id="IPR047121">
    <property type="entry name" value="YjiB-like"/>
</dbReference>
<dbReference type="Proteomes" id="UP000254794">
    <property type="component" value="Unassembled WGS sequence"/>
</dbReference>
<keyword evidence="3" id="KW-1185">Reference proteome</keyword>
<evidence type="ECO:0000313" key="2">
    <source>
        <dbReference type="EMBL" id="STX51494.1"/>
    </source>
</evidence>
<dbReference type="InterPro" id="IPR013096">
    <property type="entry name" value="Cupin_2"/>
</dbReference>
<accession>A0A378JJZ2</accession>
<dbReference type="Pfam" id="PF07883">
    <property type="entry name" value="Cupin_2"/>
    <property type="match status" value="1"/>
</dbReference>
<reference evidence="2 3" key="1">
    <citation type="submission" date="2018-06" db="EMBL/GenBank/DDBJ databases">
        <authorList>
            <consortium name="Pathogen Informatics"/>
            <person name="Doyle S."/>
        </authorList>
    </citation>
    <scope>NUCLEOTIDE SEQUENCE [LARGE SCALE GENOMIC DNA]</scope>
    <source>
        <strain evidence="2 3">NCTC13316</strain>
    </source>
</reference>
<gene>
    <name evidence="2" type="ORF">NCTC13316_01589</name>
</gene>
<dbReference type="InterPro" id="IPR014500">
    <property type="entry name" value="UCP019307_cupin"/>
</dbReference>
<dbReference type="PANTHER" id="PTHR36448:SF2">
    <property type="entry name" value="CUPIN TYPE-1 DOMAIN-CONTAINING PROTEIN"/>
    <property type="match status" value="1"/>
</dbReference>
<dbReference type="EMBL" id="UGOD01000001">
    <property type="protein sequence ID" value="STX51494.1"/>
    <property type="molecule type" value="Genomic_DNA"/>
</dbReference>
<evidence type="ECO:0000259" key="1">
    <source>
        <dbReference type="Pfam" id="PF07883"/>
    </source>
</evidence>
<feature type="domain" description="Cupin type-2" evidence="1">
    <location>
        <begin position="69"/>
        <end position="120"/>
    </location>
</feature>
<proteinExistence type="predicted"/>
<protein>
    <submittedName>
        <fullName evidence="2">Uncharacterized protein containing double-stranded beta helix domain</fullName>
    </submittedName>
</protein>
<dbReference type="PANTHER" id="PTHR36448">
    <property type="entry name" value="BLR7373 PROTEIN"/>
    <property type="match status" value="1"/>
</dbReference>
<dbReference type="InterPro" id="IPR011051">
    <property type="entry name" value="RmlC_Cupin_sf"/>
</dbReference>
<dbReference type="RefSeq" id="WP_115331127.1">
    <property type="nucleotide sequence ID" value="NZ_CAAAHP010000001.1"/>
</dbReference>
<dbReference type="InterPro" id="IPR014710">
    <property type="entry name" value="RmlC-like_jellyroll"/>
</dbReference>
<evidence type="ECO:0000313" key="3">
    <source>
        <dbReference type="Proteomes" id="UP000254794"/>
    </source>
</evidence>
<name>A0A378JJZ2_9GAMM</name>
<dbReference type="OrthoDB" id="9791759at2"/>
<dbReference type="AlphaFoldDB" id="A0A378JJZ2"/>
<dbReference type="Gene3D" id="2.60.120.10">
    <property type="entry name" value="Jelly Rolls"/>
    <property type="match status" value="1"/>
</dbReference>
<dbReference type="PIRSF" id="PIRSF019307">
    <property type="entry name" value="UCP019307"/>
    <property type="match status" value="1"/>
</dbReference>
<organism evidence="2 3">
    <name type="scientific">Legionella busanensis</name>
    <dbReference type="NCBI Taxonomy" id="190655"/>
    <lineage>
        <taxon>Bacteria</taxon>
        <taxon>Pseudomonadati</taxon>
        <taxon>Pseudomonadota</taxon>
        <taxon>Gammaproteobacteria</taxon>
        <taxon>Legionellales</taxon>
        <taxon>Legionellaceae</taxon>
        <taxon>Legionella</taxon>
    </lineage>
</organism>
<dbReference type="CDD" id="cd02219">
    <property type="entry name" value="cupin_YjlB-like"/>
    <property type="match status" value="1"/>
</dbReference>
<dbReference type="SUPFAM" id="SSF51182">
    <property type="entry name" value="RmlC-like cupins"/>
    <property type="match status" value="1"/>
</dbReference>
<sequence>MEKLFPQYPTEIIHDLILPQNYFPNNSQYPLLIYKQVFNFANQNPEEIQEYLKQNYWINSWVDSIYSYHHYHSNTHEALIIIEGNCSVQIGGDLGNIYNISKGDVIIFPAGVSHKNINSSLDFKCIGSYPNDVDYDVNYGRADEHPMVDMNIKKVGLPKADPIFGADGLIFNYWK</sequence>